<dbReference type="EMBL" id="MT143089">
    <property type="protein sequence ID" value="QJA92700.1"/>
    <property type="molecule type" value="Genomic_DNA"/>
</dbReference>
<sequence length="89" mass="10408">MNYDDAYLFYLEELEKKYAVSLNKKLLGKRPDFEIGSLVRSKQTDKLYHIKKHIGEVYSECTAIPIEVLAPNTEITYYIDRKDLEEGVC</sequence>
<protein>
    <submittedName>
        <fullName evidence="1">Uncharacterized protein</fullName>
    </submittedName>
</protein>
<proteinExistence type="predicted"/>
<organism evidence="1">
    <name type="scientific">viral metagenome</name>
    <dbReference type="NCBI Taxonomy" id="1070528"/>
    <lineage>
        <taxon>unclassified sequences</taxon>
        <taxon>metagenomes</taxon>
        <taxon>organismal metagenomes</taxon>
    </lineage>
</organism>
<evidence type="ECO:0000313" key="4">
    <source>
        <dbReference type="EMBL" id="QJI00534.1"/>
    </source>
</evidence>
<dbReference type="EMBL" id="MT143976">
    <property type="protein sequence ID" value="QJA44477.1"/>
    <property type="molecule type" value="Genomic_DNA"/>
</dbReference>
<name>A0A6H1ZAS7_9ZZZZ</name>
<evidence type="ECO:0000313" key="1">
    <source>
        <dbReference type="EMBL" id="QJA44477.1"/>
    </source>
</evidence>
<dbReference type="EMBL" id="MT142375">
    <property type="protein sequence ID" value="QJA79278.1"/>
    <property type="molecule type" value="Genomic_DNA"/>
</dbReference>
<evidence type="ECO:0000313" key="3">
    <source>
        <dbReference type="EMBL" id="QJA92700.1"/>
    </source>
</evidence>
<accession>A0A6H1ZAS7</accession>
<dbReference type="EMBL" id="MT144859">
    <property type="protein sequence ID" value="QJI00534.1"/>
    <property type="molecule type" value="Genomic_DNA"/>
</dbReference>
<gene>
    <name evidence="2" type="ORF">MM415A00921_0007</name>
    <name evidence="3" type="ORF">MM415B04510_0007</name>
    <name evidence="1" type="ORF">TM448A00108_0104</name>
    <name evidence="4" type="ORF">TM448B01989_0010</name>
</gene>
<reference evidence="1" key="1">
    <citation type="submission" date="2020-03" db="EMBL/GenBank/DDBJ databases">
        <title>The deep terrestrial virosphere.</title>
        <authorList>
            <person name="Holmfeldt K."/>
            <person name="Nilsson E."/>
            <person name="Simone D."/>
            <person name="Lopez-Fernandez M."/>
            <person name="Wu X."/>
            <person name="de Brujin I."/>
            <person name="Lundin D."/>
            <person name="Andersson A."/>
            <person name="Bertilsson S."/>
            <person name="Dopson M."/>
        </authorList>
    </citation>
    <scope>NUCLEOTIDE SEQUENCE</scope>
    <source>
        <strain evidence="2">MM415A00921</strain>
        <strain evidence="3">MM415B04510</strain>
        <strain evidence="1">TM448A00108</strain>
        <strain evidence="4">TM448B01989</strain>
    </source>
</reference>
<evidence type="ECO:0000313" key="2">
    <source>
        <dbReference type="EMBL" id="QJA79278.1"/>
    </source>
</evidence>
<dbReference type="AlphaFoldDB" id="A0A6H1ZAS7"/>